<dbReference type="AlphaFoldDB" id="A0A3B1CN00"/>
<dbReference type="Pfam" id="PF01152">
    <property type="entry name" value="Bac_globin"/>
    <property type="match status" value="1"/>
</dbReference>
<dbReference type="GO" id="GO:0019825">
    <property type="term" value="F:oxygen binding"/>
    <property type="evidence" value="ECO:0007669"/>
    <property type="project" value="InterPro"/>
</dbReference>
<evidence type="ECO:0000256" key="2">
    <source>
        <dbReference type="ARBA" id="ARBA00022617"/>
    </source>
</evidence>
<dbReference type="InterPro" id="IPR009050">
    <property type="entry name" value="Globin-like_sf"/>
</dbReference>
<dbReference type="CDD" id="cd00454">
    <property type="entry name" value="TrHb1_N"/>
    <property type="match status" value="1"/>
</dbReference>
<evidence type="ECO:0008006" key="6">
    <source>
        <dbReference type="Google" id="ProtNLM"/>
    </source>
</evidence>
<evidence type="ECO:0000313" key="5">
    <source>
        <dbReference type="EMBL" id="VAX27861.1"/>
    </source>
</evidence>
<evidence type="ECO:0000256" key="4">
    <source>
        <dbReference type="ARBA" id="ARBA00023004"/>
    </source>
</evidence>
<evidence type="ECO:0000256" key="3">
    <source>
        <dbReference type="ARBA" id="ARBA00022723"/>
    </source>
</evidence>
<keyword evidence="4" id="KW-0408">Iron</keyword>
<dbReference type="GO" id="GO:0020037">
    <property type="term" value="F:heme binding"/>
    <property type="evidence" value="ECO:0007669"/>
    <property type="project" value="InterPro"/>
</dbReference>
<protein>
    <recommendedName>
        <fullName evidence="6">Group 1 truncated hemoglobin</fullName>
    </recommendedName>
</protein>
<organism evidence="5">
    <name type="scientific">hydrothermal vent metagenome</name>
    <dbReference type="NCBI Taxonomy" id="652676"/>
    <lineage>
        <taxon>unclassified sequences</taxon>
        <taxon>metagenomes</taxon>
        <taxon>ecological metagenomes</taxon>
    </lineage>
</organism>
<name>A0A3B1CN00_9ZZZZ</name>
<keyword evidence="3" id="KW-0479">Metal-binding</keyword>
<dbReference type="Gene3D" id="1.10.490.10">
    <property type="entry name" value="Globins"/>
    <property type="match status" value="1"/>
</dbReference>
<dbReference type="InterPro" id="IPR012292">
    <property type="entry name" value="Globin/Proto"/>
</dbReference>
<keyword evidence="2" id="KW-0349">Heme</keyword>
<gene>
    <name evidence="5" type="ORF">MNBD_NITROSPIRAE01-1443</name>
</gene>
<reference evidence="5" key="1">
    <citation type="submission" date="2018-06" db="EMBL/GenBank/DDBJ databases">
        <authorList>
            <person name="Zhirakovskaya E."/>
        </authorList>
    </citation>
    <scope>NUCLEOTIDE SEQUENCE</scope>
</reference>
<dbReference type="EMBL" id="UOGF01000034">
    <property type="protein sequence ID" value="VAX27861.1"/>
    <property type="molecule type" value="Genomic_DNA"/>
</dbReference>
<evidence type="ECO:0000256" key="1">
    <source>
        <dbReference type="ARBA" id="ARBA00022448"/>
    </source>
</evidence>
<dbReference type="GO" id="GO:0046872">
    <property type="term" value="F:metal ion binding"/>
    <property type="evidence" value="ECO:0007669"/>
    <property type="project" value="UniProtKB-KW"/>
</dbReference>
<keyword evidence="1" id="KW-0813">Transport</keyword>
<dbReference type="SUPFAM" id="SSF46458">
    <property type="entry name" value="Globin-like"/>
    <property type="match status" value="1"/>
</dbReference>
<dbReference type="InterPro" id="IPR001486">
    <property type="entry name" value="Hemoglobin_trunc"/>
</dbReference>
<proteinExistence type="predicted"/>
<accession>A0A3B1CN00</accession>
<sequence length="144" mass="16741">MKMESMQINRGLIEDVNKTFYEKVYDDPWLALYFQVVEKERIIQQQTDFMTGALGGENRFAGRKPSKAHPHMYITDQLYDLRKSLLIEALEEVAAPQKLVDAWLKIDEVFRKTIVKKSLSECAGRYRIDPILNFSKPISYYSAG</sequence>